<evidence type="ECO:0000256" key="1">
    <source>
        <dbReference type="SAM" id="SignalP"/>
    </source>
</evidence>
<dbReference type="InterPro" id="IPR005586">
    <property type="entry name" value="ABC_trans_aux"/>
</dbReference>
<reference evidence="3 4" key="1">
    <citation type="submission" date="2019-06" db="EMBL/GenBank/DDBJ databases">
        <title>A novel bacterium of genus Amaricoccus, isolated from marine sediment.</title>
        <authorList>
            <person name="Huang H."/>
            <person name="Mo K."/>
            <person name="Hu Y."/>
        </authorList>
    </citation>
    <scope>NUCLEOTIDE SEQUENCE [LARGE SCALE GENOMIC DNA]</scope>
    <source>
        <strain evidence="3 4">HB172011</strain>
    </source>
</reference>
<protein>
    <submittedName>
        <fullName evidence="3">Membrane integrity-associated transporter subunit PqiC</fullName>
    </submittedName>
</protein>
<dbReference type="SUPFAM" id="SSF159594">
    <property type="entry name" value="XCC0632-like"/>
    <property type="match status" value="1"/>
</dbReference>
<dbReference type="EMBL" id="VFRP01000045">
    <property type="protein sequence ID" value="TPE46584.1"/>
    <property type="molecule type" value="Genomic_DNA"/>
</dbReference>
<name>A0A501WET6_9RHOB</name>
<feature type="signal peptide" evidence="1">
    <location>
        <begin position="1"/>
        <end position="20"/>
    </location>
</feature>
<evidence type="ECO:0000313" key="3">
    <source>
        <dbReference type="EMBL" id="TPE46584.1"/>
    </source>
</evidence>
<dbReference type="Pfam" id="PF03886">
    <property type="entry name" value="ABC_trans_aux"/>
    <property type="match status" value="1"/>
</dbReference>
<organism evidence="3 4">
    <name type="scientific">Amaricoccus solimangrovi</name>
    <dbReference type="NCBI Taxonomy" id="2589815"/>
    <lineage>
        <taxon>Bacteria</taxon>
        <taxon>Pseudomonadati</taxon>
        <taxon>Pseudomonadota</taxon>
        <taxon>Alphaproteobacteria</taxon>
        <taxon>Rhodobacterales</taxon>
        <taxon>Paracoccaceae</taxon>
        <taxon>Amaricoccus</taxon>
    </lineage>
</organism>
<dbReference type="Proteomes" id="UP000319255">
    <property type="component" value="Unassembled WGS sequence"/>
</dbReference>
<keyword evidence="1" id="KW-0732">Signal</keyword>
<dbReference type="AlphaFoldDB" id="A0A501WET6"/>
<feature type="chain" id="PRO_5021220628" evidence="1">
    <location>
        <begin position="21"/>
        <end position="189"/>
    </location>
</feature>
<evidence type="ECO:0000313" key="4">
    <source>
        <dbReference type="Proteomes" id="UP000319255"/>
    </source>
</evidence>
<dbReference type="PROSITE" id="PS51257">
    <property type="entry name" value="PROKAR_LIPOPROTEIN"/>
    <property type="match status" value="1"/>
</dbReference>
<feature type="domain" description="ABC-type transport auxiliary lipoprotein component" evidence="2">
    <location>
        <begin position="24"/>
        <end position="180"/>
    </location>
</feature>
<keyword evidence="4" id="KW-1185">Reference proteome</keyword>
<accession>A0A501WET6</accession>
<proteinExistence type="predicted"/>
<comment type="caution">
    <text evidence="3">The sequence shown here is derived from an EMBL/GenBank/DDBJ whole genome shotgun (WGS) entry which is preliminary data.</text>
</comment>
<dbReference type="OrthoDB" id="7858211at2"/>
<gene>
    <name evidence="3" type="ORF">FJM51_21845</name>
</gene>
<sequence length="189" mass="19787">MRVRAALTLPLLAFLCACGASDYYLLPPEAATAPARAGRVSLAVADIDLPAYAGALEVATLGQGGAVRLDPDVLWADTPQRALTRHLVAALQTRLGGQVMAEPWPAFDPPALQLRVIVDRMIGAPDTALDFAGQYILVSSSGAIVASERFRFTVPPQGPGYPGLLADHARAVELLADRIAARIAGRPAA</sequence>
<dbReference type="Gene3D" id="3.40.50.10610">
    <property type="entry name" value="ABC-type transport auxiliary lipoprotein component"/>
    <property type="match status" value="1"/>
</dbReference>
<evidence type="ECO:0000259" key="2">
    <source>
        <dbReference type="Pfam" id="PF03886"/>
    </source>
</evidence>